<protein>
    <submittedName>
        <fullName evidence="1">Uncharacterized protein</fullName>
    </submittedName>
</protein>
<dbReference type="Proteomes" id="UP000014540">
    <property type="component" value="Unassembled WGS sequence"/>
</dbReference>
<organism evidence="1 2">
    <name type="scientific">Leptospira fainei serovar Hurstbridge str. BUT 6</name>
    <dbReference type="NCBI Taxonomy" id="1193011"/>
    <lineage>
        <taxon>Bacteria</taxon>
        <taxon>Pseudomonadati</taxon>
        <taxon>Spirochaetota</taxon>
        <taxon>Spirochaetia</taxon>
        <taxon>Leptospirales</taxon>
        <taxon>Leptospiraceae</taxon>
        <taxon>Leptospira</taxon>
    </lineage>
</organism>
<accession>S3UXD8</accession>
<gene>
    <name evidence="1" type="ORF">LEP1GSC058_0080</name>
</gene>
<evidence type="ECO:0000313" key="1">
    <source>
        <dbReference type="EMBL" id="EPG75026.1"/>
    </source>
</evidence>
<proteinExistence type="predicted"/>
<reference evidence="1" key="1">
    <citation type="submission" date="2013-04" db="EMBL/GenBank/DDBJ databases">
        <authorList>
            <person name="Harkins D.M."/>
            <person name="Durkin A.S."/>
            <person name="Selengut J.D."/>
            <person name="Sanka R."/>
            <person name="DePew J."/>
            <person name="Purushe J."/>
            <person name="Ahmed A."/>
            <person name="van der Linden H."/>
            <person name="Goris M.G.A."/>
            <person name="Hartskeerl R.A."/>
            <person name="Vinetz J.M."/>
            <person name="Sutton G.G."/>
            <person name="Nelson W.C."/>
            <person name="Fouts D.E."/>
        </authorList>
    </citation>
    <scope>NUCLEOTIDE SEQUENCE [LARGE SCALE GENOMIC DNA]</scope>
    <source>
        <strain evidence="1">BUT 6</strain>
    </source>
</reference>
<comment type="caution">
    <text evidence="1">The sequence shown here is derived from an EMBL/GenBank/DDBJ whole genome shotgun (WGS) entry which is preliminary data.</text>
</comment>
<name>S3UXD8_9LEPT</name>
<sequence length="38" mass="4360">MIGIDISFPRRAGDPMGRFGLEGKDVYSERIFNFLLKI</sequence>
<keyword evidence="2" id="KW-1185">Reference proteome</keyword>
<evidence type="ECO:0000313" key="2">
    <source>
        <dbReference type="Proteomes" id="UP000014540"/>
    </source>
</evidence>
<dbReference type="AlphaFoldDB" id="S3UXD8"/>
<dbReference type="EMBL" id="AKWZ02000004">
    <property type="protein sequence ID" value="EPG75026.1"/>
    <property type="molecule type" value="Genomic_DNA"/>
</dbReference>